<sequence length="347" mass="38067">MHKISRISLAFTGAILSASLLAACGEDVSPTFSNFASQSSSDQAQPSTISSSSTEQLPASSADVNSSSATAPVIESSSSVEVPPTLSSSSGTAAETDPTCVETPVATIALDSIGLADIADVFKSVRCNEKAVFIIRHGERDDAQTGRETPLTYWENEPDTVNGEPADGVRQARAVGQKLISAEEFVYSHTNYVRTEQTCFNINFGRGQATFPHDTTTLYSISWYKKDKERYDFYDDSTKNVRLVIAGWAYDNLYADAFYDLKEKSEEIVKKDIAPGYASMNKYRVICTHDDFVLPFSVFASNGTVNYRFHDPASRHWPYFLTGVAVIIDNKDQIRYVPFRGLGIGAE</sequence>
<protein>
    <recommendedName>
        <fullName evidence="5">Lipoprotein</fullName>
    </recommendedName>
</protein>
<evidence type="ECO:0008006" key="5">
    <source>
        <dbReference type="Google" id="ProtNLM"/>
    </source>
</evidence>
<organism evidence="3 4">
    <name type="scientific">Fibrobacter succinogenes</name>
    <name type="common">Bacteroides succinogenes</name>
    <dbReference type="NCBI Taxonomy" id="833"/>
    <lineage>
        <taxon>Bacteria</taxon>
        <taxon>Pseudomonadati</taxon>
        <taxon>Fibrobacterota</taxon>
        <taxon>Fibrobacteria</taxon>
        <taxon>Fibrobacterales</taxon>
        <taxon>Fibrobacteraceae</taxon>
        <taxon>Fibrobacter</taxon>
    </lineage>
</organism>
<feature type="compositionally biased region" description="Low complexity" evidence="1">
    <location>
        <begin position="75"/>
        <end position="90"/>
    </location>
</feature>
<evidence type="ECO:0000256" key="1">
    <source>
        <dbReference type="SAM" id="MobiDB-lite"/>
    </source>
</evidence>
<proteinExistence type="predicted"/>
<gene>
    <name evidence="3" type="ORF">SAMN05661053_1228</name>
</gene>
<name>A0A380RXH9_FIBSU</name>
<dbReference type="RefSeq" id="WP_109572448.1">
    <property type="nucleotide sequence ID" value="NZ_UHJL01000001.1"/>
</dbReference>
<keyword evidence="2" id="KW-0732">Signal</keyword>
<dbReference type="AlphaFoldDB" id="A0A380RXH9"/>
<dbReference type="CDD" id="cd07040">
    <property type="entry name" value="HP"/>
    <property type="match status" value="1"/>
</dbReference>
<accession>A0A380RXH9</accession>
<dbReference type="PROSITE" id="PS51257">
    <property type="entry name" value="PROKAR_LIPOPROTEIN"/>
    <property type="match status" value="1"/>
</dbReference>
<evidence type="ECO:0000313" key="4">
    <source>
        <dbReference type="Proteomes" id="UP000255423"/>
    </source>
</evidence>
<evidence type="ECO:0000256" key="2">
    <source>
        <dbReference type="SAM" id="SignalP"/>
    </source>
</evidence>
<feature type="signal peptide" evidence="2">
    <location>
        <begin position="1"/>
        <end position="22"/>
    </location>
</feature>
<dbReference type="EMBL" id="UHJL01000001">
    <property type="protein sequence ID" value="SUQ19979.1"/>
    <property type="molecule type" value="Genomic_DNA"/>
</dbReference>
<feature type="compositionally biased region" description="Polar residues" evidence="1">
    <location>
        <begin position="49"/>
        <end position="70"/>
    </location>
</feature>
<feature type="compositionally biased region" description="Low complexity" evidence="1">
    <location>
        <begin position="34"/>
        <end position="48"/>
    </location>
</feature>
<dbReference type="Proteomes" id="UP000255423">
    <property type="component" value="Unassembled WGS sequence"/>
</dbReference>
<evidence type="ECO:0000313" key="3">
    <source>
        <dbReference type="EMBL" id="SUQ19979.1"/>
    </source>
</evidence>
<feature type="region of interest" description="Disordered" evidence="1">
    <location>
        <begin position="34"/>
        <end position="98"/>
    </location>
</feature>
<reference evidence="3 4" key="1">
    <citation type="submission" date="2017-08" db="EMBL/GenBank/DDBJ databases">
        <authorList>
            <person name="de Groot N.N."/>
        </authorList>
    </citation>
    <scope>NUCLEOTIDE SEQUENCE [LARGE SCALE GENOMIC DNA]</scope>
    <source>
        <strain evidence="3 4">HM2</strain>
    </source>
</reference>
<feature type="chain" id="PRO_5016987318" description="Lipoprotein" evidence="2">
    <location>
        <begin position="23"/>
        <end position="347"/>
    </location>
</feature>